<name>A0A1P8U7K0_9MICO</name>
<keyword evidence="2" id="KW-1185">Reference proteome</keyword>
<proteinExistence type="predicted"/>
<dbReference type="STRING" id="36805.BOH66_07315"/>
<evidence type="ECO:0000313" key="2">
    <source>
        <dbReference type="Proteomes" id="UP000187185"/>
    </source>
</evidence>
<gene>
    <name evidence="1" type="ORF">BOH66_07315</name>
</gene>
<dbReference type="OrthoDB" id="5517693at2"/>
<dbReference type="KEGG" id="maur:BOH66_07315"/>
<dbReference type="AlphaFoldDB" id="A0A1P8U7K0"/>
<evidence type="ECO:0008006" key="3">
    <source>
        <dbReference type="Google" id="ProtNLM"/>
    </source>
</evidence>
<dbReference type="Proteomes" id="UP000187185">
    <property type="component" value="Chromosome"/>
</dbReference>
<dbReference type="RefSeq" id="WP_076690396.1">
    <property type="nucleotide sequence ID" value="NZ_CP018762.1"/>
</dbReference>
<sequence length="350" mass="38549">MLTLFPSITIVSSPISLLRPDDLPHPERALAQGEVVRVRRGVYAPAAPWRALRPWARYLARVHAVALCYPDAIFTHESAAALLGMPVIGDPVTVHVLVSSTDAARESSGIRTHRTTSLPEIIAIGGVLVTSPAATAVSLARYRHRAFGLAAADAALRIDPAITREGLLNANERRSSSRGRRTARWSLTRATSARESVLESISDAAREWLGFPPPELQHTFIAADGSVDRGDQWWPEIGLLGEPDGEFKYDGRFGDPALLLRQRRARDRRLLRQEVKAVAHWGWIEVAQVWPLQNILAGHGLPQLYPVQHAPLRSLMALLRPYDVLLFDGAQRRGHSTRAFERTTGGRGNG</sequence>
<organism evidence="1 2">
    <name type="scientific">Microbacterium aurum</name>
    <dbReference type="NCBI Taxonomy" id="36805"/>
    <lineage>
        <taxon>Bacteria</taxon>
        <taxon>Bacillati</taxon>
        <taxon>Actinomycetota</taxon>
        <taxon>Actinomycetes</taxon>
        <taxon>Micrococcales</taxon>
        <taxon>Microbacteriaceae</taxon>
        <taxon>Microbacterium</taxon>
    </lineage>
</organism>
<protein>
    <recommendedName>
        <fullName evidence="3">Transcriptional regulator, AbiEi antitoxin, Type IV TA system</fullName>
    </recommendedName>
</protein>
<evidence type="ECO:0000313" key="1">
    <source>
        <dbReference type="EMBL" id="APZ34080.1"/>
    </source>
</evidence>
<reference evidence="1 2" key="1">
    <citation type="submission" date="2016-12" db="EMBL/GenBank/DDBJ databases">
        <title>Complete genome sequence of Microbacterium aurum KACC 15219.</title>
        <authorList>
            <person name="Jung Y."/>
            <person name="Shin J.-H."/>
            <person name="Lee Y.-J."/>
            <person name="Yi H."/>
            <person name="Bahn Y.-S."/>
            <person name="Kim J.F."/>
            <person name="Lee D.-W."/>
        </authorList>
    </citation>
    <scope>NUCLEOTIDE SEQUENCE [LARGE SCALE GENOMIC DNA]</scope>
    <source>
        <strain evidence="1 2">KACC 15219</strain>
    </source>
</reference>
<accession>A0A1P8U7K0</accession>
<dbReference type="EMBL" id="CP018762">
    <property type="protein sequence ID" value="APZ34080.1"/>
    <property type="molecule type" value="Genomic_DNA"/>
</dbReference>